<comment type="similarity">
    <text evidence="2">Belongs to the class-I pyridoxal-phosphate-dependent aminotransferase family.</text>
</comment>
<dbReference type="EMBL" id="CP099583">
    <property type="protein sequence ID" value="USS44067.1"/>
    <property type="molecule type" value="Genomic_DNA"/>
</dbReference>
<comment type="cofactor">
    <cofactor evidence="1">
        <name>pyridoxal 5'-phosphate</name>
        <dbReference type="ChEBI" id="CHEBI:597326"/>
    </cofactor>
</comment>
<dbReference type="InterPro" id="IPR015424">
    <property type="entry name" value="PyrdxlP-dep_Trfase"/>
</dbReference>
<evidence type="ECO:0000313" key="9">
    <source>
        <dbReference type="EMBL" id="USS44067.1"/>
    </source>
</evidence>
<dbReference type="InterPro" id="IPR004839">
    <property type="entry name" value="Aminotransferase_I/II_large"/>
</dbReference>
<dbReference type="RefSeq" id="WP_015877882.1">
    <property type="nucleotide sequence ID" value="NZ_CP021075.1"/>
</dbReference>
<dbReference type="GeneID" id="45694100"/>
<gene>
    <name evidence="8" type="ORF">I6H06_06970</name>
    <name evidence="9" type="ORF">NFI99_09745</name>
</gene>
<comment type="subunit">
    <text evidence="3">Homodimer.</text>
</comment>
<dbReference type="AlphaFoldDB" id="A0AAQ0BTL3"/>
<dbReference type="InterPro" id="IPR015422">
    <property type="entry name" value="PyrdxlP-dep_Trfase_small"/>
</dbReference>
<reference evidence="9" key="2">
    <citation type="submission" date="2022-06" db="EMBL/GenBank/DDBJ databases">
        <title>Draft genome sequence of Burkholderia glumae strain GR20004 isolated from rice panicle showing bacterial panicle blight.</title>
        <authorList>
            <person name="Choi S.Y."/>
            <person name="Lee Y.H."/>
        </authorList>
    </citation>
    <scope>NUCLEOTIDE SEQUENCE</scope>
    <source>
        <strain evidence="9">GR20004</strain>
    </source>
</reference>
<dbReference type="SUPFAM" id="SSF53383">
    <property type="entry name" value="PLP-dependent transferases"/>
    <property type="match status" value="1"/>
</dbReference>
<dbReference type="FunFam" id="3.40.640.10:FF:000053">
    <property type="entry name" value="Aminotransferase, class I"/>
    <property type="match status" value="1"/>
</dbReference>
<dbReference type="Gene3D" id="3.90.1150.10">
    <property type="entry name" value="Aspartate Aminotransferase, domain 1"/>
    <property type="match status" value="1"/>
</dbReference>
<feature type="domain" description="Aminotransferase class I/classII large" evidence="7">
    <location>
        <begin position="58"/>
        <end position="389"/>
    </location>
</feature>
<proteinExistence type="inferred from homology"/>
<sequence>MYDFTMPFREPAGSPIRELFKYLGQPGMISLAGGYPAAGLFDTEGLAAAAERAWRHPVRCLQYGPTDGLPELKAALAARMAARGAPCRPDELVVTTGSQQGLDLLLRVLVAPGDVVLTEQPAYPATLAALRLQQASIVTLPTDRDGLDVHALAALLESGRCARPKLLYTVPTFANPTGATLTRERRLALLALAVRHGFVIVEDDPYAELRFAGAPLPSLLALAAEVPGARAHVVHFASLSKIVAPGLRIGWCVAPAEVARRCTVAKQTVDLCSSPWTQAIAAEYLDGGALDSHLPRVAAAYRDKCDALCDALDAAFDGAITFHRPEGGLFVWARAAAVEAAAWLAQALERNVMFVPGGAFFADHADPAALRLSFAAPAADEIREGVRRLRLAFDATLAQAGGASAAPR</sequence>
<keyword evidence="4 8" id="KW-0032">Aminotransferase</keyword>
<dbReference type="InterPro" id="IPR015421">
    <property type="entry name" value="PyrdxlP-dep_Trfase_major"/>
</dbReference>
<dbReference type="GO" id="GO:0008483">
    <property type="term" value="F:transaminase activity"/>
    <property type="evidence" value="ECO:0007669"/>
    <property type="project" value="UniProtKB-KW"/>
</dbReference>
<keyword evidence="6" id="KW-0663">Pyridoxal phosphate</keyword>
<dbReference type="Proteomes" id="UP000594892">
    <property type="component" value="Chromosome 1"/>
</dbReference>
<dbReference type="PANTHER" id="PTHR42790:SF19">
    <property type="entry name" value="KYNURENINE_ALPHA-AMINOADIPATE AMINOTRANSFERASE, MITOCHONDRIAL"/>
    <property type="match status" value="1"/>
</dbReference>
<evidence type="ECO:0000256" key="3">
    <source>
        <dbReference type="ARBA" id="ARBA00011738"/>
    </source>
</evidence>
<evidence type="ECO:0000313" key="11">
    <source>
        <dbReference type="Proteomes" id="UP001056386"/>
    </source>
</evidence>
<keyword evidence="11" id="KW-1185">Reference proteome</keyword>
<dbReference type="InterPro" id="IPR050859">
    <property type="entry name" value="Class-I_PLP-dep_aminotransf"/>
</dbReference>
<dbReference type="GO" id="GO:1901605">
    <property type="term" value="P:alpha-amino acid metabolic process"/>
    <property type="evidence" value="ECO:0007669"/>
    <property type="project" value="TreeGrafter"/>
</dbReference>
<dbReference type="Gene3D" id="3.40.640.10">
    <property type="entry name" value="Type I PLP-dependent aspartate aminotransferase-like (Major domain)"/>
    <property type="match status" value="1"/>
</dbReference>
<evidence type="ECO:0000256" key="4">
    <source>
        <dbReference type="ARBA" id="ARBA00022576"/>
    </source>
</evidence>
<dbReference type="PANTHER" id="PTHR42790">
    <property type="entry name" value="AMINOTRANSFERASE"/>
    <property type="match status" value="1"/>
</dbReference>
<evidence type="ECO:0000256" key="1">
    <source>
        <dbReference type="ARBA" id="ARBA00001933"/>
    </source>
</evidence>
<keyword evidence="5" id="KW-0808">Transferase</keyword>
<dbReference type="GO" id="GO:0030170">
    <property type="term" value="F:pyridoxal phosphate binding"/>
    <property type="evidence" value="ECO:0007669"/>
    <property type="project" value="InterPro"/>
</dbReference>
<evidence type="ECO:0000256" key="5">
    <source>
        <dbReference type="ARBA" id="ARBA00022679"/>
    </source>
</evidence>
<evidence type="ECO:0000256" key="2">
    <source>
        <dbReference type="ARBA" id="ARBA00007441"/>
    </source>
</evidence>
<dbReference type="EMBL" id="CP065600">
    <property type="protein sequence ID" value="QPQ91342.1"/>
    <property type="molecule type" value="Genomic_DNA"/>
</dbReference>
<evidence type="ECO:0000259" key="7">
    <source>
        <dbReference type="Pfam" id="PF00155"/>
    </source>
</evidence>
<name>A0AAQ0BTL3_BURGL</name>
<organism evidence="8 10">
    <name type="scientific">Burkholderia glumae</name>
    <name type="common">Pseudomonas glumae</name>
    <dbReference type="NCBI Taxonomy" id="337"/>
    <lineage>
        <taxon>Bacteria</taxon>
        <taxon>Pseudomonadati</taxon>
        <taxon>Pseudomonadota</taxon>
        <taxon>Betaproteobacteria</taxon>
        <taxon>Burkholderiales</taxon>
        <taxon>Burkholderiaceae</taxon>
        <taxon>Burkholderia</taxon>
    </lineage>
</organism>
<evidence type="ECO:0000313" key="10">
    <source>
        <dbReference type="Proteomes" id="UP000594892"/>
    </source>
</evidence>
<reference evidence="8 10" key="1">
    <citation type="submission" date="2020-12" db="EMBL/GenBank/DDBJ databases">
        <title>FDA dAtabase for Regulatory Grade micrObial Sequences (FDA-ARGOS): Supporting development and validation of Infectious Disease Dx tests.</title>
        <authorList>
            <person name="Minogue T."/>
            <person name="Wolcott M."/>
            <person name="Wasieloski L."/>
            <person name="Aguilar W."/>
            <person name="Moore D."/>
            <person name="Jaissle J."/>
            <person name="Tallon L."/>
            <person name="Sadzewicz L."/>
            <person name="Zhao X."/>
            <person name="Boylan J."/>
            <person name="Ott S."/>
            <person name="Bowen H."/>
            <person name="Vavikolanu K."/>
            <person name="Mehta A."/>
            <person name="Aluvathingal J."/>
            <person name="Nadendla S."/>
            <person name="Yan Y."/>
            <person name="Sichtig H."/>
        </authorList>
    </citation>
    <scope>NUCLEOTIDE SEQUENCE [LARGE SCALE GENOMIC DNA]</scope>
    <source>
        <strain evidence="8 10">FDAARGOS_949</strain>
    </source>
</reference>
<evidence type="ECO:0000313" key="8">
    <source>
        <dbReference type="EMBL" id="QPQ91342.1"/>
    </source>
</evidence>
<dbReference type="CDD" id="cd00609">
    <property type="entry name" value="AAT_like"/>
    <property type="match status" value="1"/>
</dbReference>
<protein>
    <submittedName>
        <fullName evidence="8">PLP-dependent aminotransferase family protein</fullName>
    </submittedName>
</protein>
<dbReference type="Pfam" id="PF00155">
    <property type="entry name" value="Aminotran_1_2"/>
    <property type="match status" value="1"/>
</dbReference>
<dbReference type="Proteomes" id="UP001056386">
    <property type="component" value="Chromosome 2"/>
</dbReference>
<accession>A0AAQ0BTL3</accession>
<evidence type="ECO:0000256" key="6">
    <source>
        <dbReference type="ARBA" id="ARBA00022898"/>
    </source>
</evidence>